<dbReference type="Pfam" id="PF13847">
    <property type="entry name" value="Methyltransf_31"/>
    <property type="match status" value="1"/>
</dbReference>
<keyword evidence="3 4" id="KW-0949">S-adenosyl-L-methionine</keyword>
<dbReference type="InterPro" id="IPR010280">
    <property type="entry name" value="U5_MeTrfase_fam"/>
</dbReference>
<dbReference type="InterPro" id="IPR030390">
    <property type="entry name" value="MeTrfase_TrmA_AS"/>
</dbReference>
<dbReference type="EMBL" id="FUKP01000063">
    <property type="protein sequence ID" value="SJN32353.1"/>
    <property type="molecule type" value="Genomic_DNA"/>
</dbReference>
<comment type="similarity">
    <text evidence="4">Belongs to the class I-like SAM-binding methyltransferase superfamily. RNA M5U methyltransferase family.</text>
</comment>
<feature type="binding site" evidence="4">
    <location>
        <position position="291"/>
    </location>
    <ligand>
        <name>S-adenosyl-L-methionine</name>
        <dbReference type="ChEBI" id="CHEBI:59789"/>
    </ligand>
</feature>
<evidence type="ECO:0000259" key="7">
    <source>
        <dbReference type="Pfam" id="PF13847"/>
    </source>
</evidence>
<feature type="binding site" evidence="4">
    <location>
        <position position="388"/>
    </location>
    <ligand>
        <name>S-adenosyl-L-methionine</name>
        <dbReference type="ChEBI" id="CHEBI:59789"/>
    </ligand>
</feature>
<evidence type="ECO:0000256" key="3">
    <source>
        <dbReference type="ARBA" id="ARBA00022691"/>
    </source>
</evidence>
<dbReference type="Proteomes" id="UP000196230">
    <property type="component" value="Unassembled WGS sequence"/>
</dbReference>
<dbReference type="PROSITE" id="PS01230">
    <property type="entry name" value="TRMA_1"/>
    <property type="match status" value="1"/>
</dbReference>
<dbReference type="GO" id="GO:0070475">
    <property type="term" value="P:rRNA base methylation"/>
    <property type="evidence" value="ECO:0007669"/>
    <property type="project" value="TreeGrafter"/>
</dbReference>
<dbReference type="SUPFAM" id="SSF53335">
    <property type="entry name" value="S-adenosyl-L-methionine-dependent methyltransferases"/>
    <property type="match status" value="1"/>
</dbReference>
<feature type="domain" description="Methyltransferase" evidence="7">
    <location>
        <begin position="265"/>
        <end position="323"/>
    </location>
</feature>
<evidence type="ECO:0000256" key="5">
    <source>
        <dbReference type="PROSITE-ProRule" id="PRU10015"/>
    </source>
</evidence>
<organism evidence="8 9">
    <name type="scientific">Micrococcus lylae</name>
    <dbReference type="NCBI Taxonomy" id="1273"/>
    <lineage>
        <taxon>Bacteria</taxon>
        <taxon>Bacillati</taxon>
        <taxon>Actinomycetota</taxon>
        <taxon>Actinomycetes</taxon>
        <taxon>Micrococcales</taxon>
        <taxon>Micrococcaceae</taxon>
        <taxon>Micrococcus</taxon>
    </lineage>
</organism>
<name>A0A1R4JKP8_9MICC</name>
<feature type="binding site" evidence="4">
    <location>
        <position position="270"/>
    </location>
    <ligand>
        <name>S-adenosyl-L-methionine</name>
        <dbReference type="ChEBI" id="CHEBI:59789"/>
    </ligand>
</feature>
<feature type="region of interest" description="Disordered" evidence="6">
    <location>
        <begin position="331"/>
        <end position="386"/>
    </location>
</feature>
<evidence type="ECO:0000313" key="9">
    <source>
        <dbReference type="Proteomes" id="UP000196230"/>
    </source>
</evidence>
<gene>
    <name evidence="8" type="ORF">FM125_09000</name>
</gene>
<dbReference type="RefSeq" id="WP_087134366.1">
    <property type="nucleotide sequence ID" value="NZ_FUKP01000063.1"/>
</dbReference>
<evidence type="ECO:0000256" key="1">
    <source>
        <dbReference type="ARBA" id="ARBA00022603"/>
    </source>
</evidence>
<evidence type="ECO:0000256" key="4">
    <source>
        <dbReference type="PROSITE-ProRule" id="PRU01024"/>
    </source>
</evidence>
<dbReference type="AlphaFoldDB" id="A0A1R4JKP8"/>
<dbReference type="Pfam" id="PF05958">
    <property type="entry name" value="tRNA_U5-meth_tr"/>
    <property type="match status" value="1"/>
</dbReference>
<dbReference type="PANTHER" id="PTHR11061">
    <property type="entry name" value="RNA M5U METHYLTRANSFERASE"/>
    <property type="match status" value="1"/>
</dbReference>
<keyword evidence="2 4" id="KW-0808">Transferase</keyword>
<accession>A0A1R4JKP8</accession>
<dbReference type="Gene3D" id="3.40.50.150">
    <property type="entry name" value="Vaccinia Virus protein VP39"/>
    <property type="match status" value="1"/>
</dbReference>
<dbReference type="InterPro" id="IPR029063">
    <property type="entry name" value="SAM-dependent_MTases_sf"/>
</dbReference>
<keyword evidence="1 4" id="KW-0489">Methyltransferase</keyword>
<dbReference type="InterPro" id="IPR025714">
    <property type="entry name" value="Methyltranfer_dom"/>
</dbReference>
<sequence length="456" mass="48439">MQCPHFDAGRCRSCALMGVPYADQLTRADAEVRGLLSAHLRQAETVGGGALPATRWEAPFASAESGFRNKAKLVVTGTSARPRLGILDPGQHPRHHDGTGHDLRDCGLYAPGMQTVFDAVARSISRAGLTPYHVGARTGELKNVIVTLSPDAECMVRFVLRSTAELEALRAEVPTLRGELAAAGVPAVVVTANLLPAHVALPEGEEEIPLAGDRTLTMRLNGIGLRLRPQGFFQTNTAVASALYADAAQWVDEASSGEHGVAVRRVWDLYCGVGGFAFHLASEDREVWGQEVSAEAVAAAQETAAALGLAHRVTFDVGDATAALSFGKPSSPDTLSFGKESDSGALSFGKESSPDTLSRTTPQTAPDEAPDPRRGDGHTQAPDVVVVNPPRRGIGAELSEALEASGVPLVLYSSCNAKTLAQDLARMPSYRLERARVFDMFPQTAHAETLVLLRRR</sequence>
<dbReference type="PROSITE" id="PS51687">
    <property type="entry name" value="SAM_MT_RNA_M5U"/>
    <property type="match status" value="1"/>
</dbReference>
<dbReference type="EC" id="2.1.1.-" evidence="8"/>
<evidence type="ECO:0000313" key="8">
    <source>
        <dbReference type="EMBL" id="SJN32353.1"/>
    </source>
</evidence>
<evidence type="ECO:0000256" key="2">
    <source>
        <dbReference type="ARBA" id="ARBA00022679"/>
    </source>
</evidence>
<dbReference type="CDD" id="cd02440">
    <property type="entry name" value="AdoMet_MTases"/>
    <property type="match status" value="1"/>
</dbReference>
<proteinExistence type="inferred from homology"/>
<feature type="active site" evidence="5">
    <location>
        <position position="415"/>
    </location>
</feature>
<feature type="active site" description="Nucleophile" evidence="4">
    <location>
        <position position="415"/>
    </location>
</feature>
<feature type="binding site" evidence="4">
    <location>
        <position position="234"/>
    </location>
    <ligand>
        <name>S-adenosyl-L-methionine</name>
        <dbReference type="ChEBI" id="CHEBI:59789"/>
    </ligand>
</feature>
<dbReference type="PANTHER" id="PTHR11061:SF30">
    <property type="entry name" value="TRNA (URACIL(54)-C(5))-METHYLTRANSFERASE"/>
    <property type="match status" value="1"/>
</dbReference>
<feature type="compositionally biased region" description="Polar residues" evidence="6">
    <location>
        <begin position="354"/>
        <end position="364"/>
    </location>
</feature>
<reference evidence="8 9" key="1">
    <citation type="submission" date="2017-02" db="EMBL/GenBank/DDBJ databases">
        <authorList>
            <person name="Peterson S.W."/>
        </authorList>
    </citation>
    <scope>NUCLEOTIDE SEQUENCE [LARGE SCALE GENOMIC DNA]</scope>
    <source>
        <strain evidence="8 9">2B3F</strain>
    </source>
</reference>
<protein>
    <submittedName>
        <fullName evidence="8">23S rRNA (Uracil-5-)-methyltransferase rumB</fullName>
        <ecNumber evidence="8">2.1.1.-</ecNumber>
    </submittedName>
</protein>
<dbReference type="GO" id="GO:0070041">
    <property type="term" value="F:rRNA (uridine-C5-)-methyltransferase activity"/>
    <property type="evidence" value="ECO:0007669"/>
    <property type="project" value="TreeGrafter"/>
</dbReference>
<evidence type="ECO:0000256" key="6">
    <source>
        <dbReference type="SAM" id="MobiDB-lite"/>
    </source>
</evidence>